<dbReference type="GO" id="GO:0009273">
    <property type="term" value="P:peptidoglycan-based cell wall biogenesis"/>
    <property type="evidence" value="ECO:0007669"/>
    <property type="project" value="TreeGrafter"/>
</dbReference>
<keyword evidence="8 11" id="KW-0812">Transmembrane</keyword>
<dbReference type="AlphaFoldDB" id="A0A8K2A674"/>
<dbReference type="GO" id="GO:0016024">
    <property type="term" value="P:CDP-diacylglycerol biosynthetic process"/>
    <property type="evidence" value="ECO:0007669"/>
    <property type="project" value="UniProtKB-UniPathway"/>
</dbReference>
<feature type="transmembrane region" description="Helical" evidence="12">
    <location>
        <begin position="119"/>
        <end position="138"/>
    </location>
</feature>
<evidence type="ECO:0000256" key="9">
    <source>
        <dbReference type="ARBA" id="ARBA00022989"/>
    </source>
</evidence>
<evidence type="ECO:0000256" key="8">
    <source>
        <dbReference type="ARBA" id="ARBA00022692"/>
    </source>
</evidence>
<evidence type="ECO:0000256" key="1">
    <source>
        <dbReference type="ARBA" id="ARBA00001698"/>
    </source>
</evidence>
<feature type="transmembrane region" description="Helical" evidence="12">
    <location>
        <begin position="223"/>
        <end position="242"/>
    </location>
</feature>
<keyword evidence="10 12" id="KW-0472">Membrane</keyword>
<evidence type="ECO:0000256" key="6">
    <source>
        <dbReference type="ARBA" id="ARBA00012487"/>
    </source>
</evidence>
<comment type="caution">
    <text evidence="13">The sequence shown here is derived from an EMBL/GenBank/DDBJ whole genome shotgun (WGS) entry which is preliminary data.</text>
</comment>
<dbReference type="EMBL" id="WVIC01000001">
    <property type="protein sequence ID" value="NCJ04940.1"/>
    <property type="molecule type" value="Genomic_DNA"/>
</dbReference>
<dbReference type="PROSITE" id="PS01315">
    <property type="entry name" value="CDS"/>
    <property type="match status" value="1"/>
</dbReference>
<dbReference type="GO" id="GO:0005886">
    <property type="term" value="C:plasma membrane"/>
    <property type="evidence" value="ECO:0007669"/>
    <property type="project" value="TreeGrafter"/>
</dbReference>
<proteinExistence type="inferred from homology"/>
<comment type="pathway">
    <text evidence="3 11">Phospholipid metabolism; CDP-diacylglycerol biosynthesis; CDP-diacylglycerol from sn-glycerol 3-phosphate: step 3/3.</text>
</comment>
<dbReference type="PANTHER" id="PTHR43535">
    <property type="entry name" value="PHOSPHATIDATE CYTIDYLYLTRANSFERASE"/>
    <property type="match status" value="1"/>
</dbReference>
<evidence type="ECO:0000313" key="13">
    <source>
        <dbReference type="EMBL" id="NCJ04940.1"/>
    </source>
</evidence>
<evidence type="ECO:0000256" key="10">
    <source>
        <dbReference type="ARBA" id="ARBA00023136"/>
    </source>
</evidence>
<sequence length="318" mass="35938">MTWTLPAPNVFWALGVIFLLLFVTTFLIYAVAFKNPDKNYTELKLRIKSWWVIVVLFAIALTLSRTSALVFFAFLSFLALKEYLSLIPTRRADRRVLFWAYLAVIIQYYWIAINWYVMFLIFVPVYMFLFLPMRMVILGETQGFLKAIGALHWGMMLTVFSLGHIAYLLMLPFSGNPVAGGAGLLLYLVFLTEINDIAQYIWGKSCGRHKVLPQVSPNKTWEGLLGGILTTTLMAVLLAPWLTPFQPLHALAIGLLISWAGFIGDVTISALKRDLGVKDSGNLIPGHGGILDRIDSLTYTAPLFFHFTVYFYFQGVLT</sequence>
<name>A0A8K2A674_9CYAN</name>
<comment type="subcellular location">
    <subcellularLocation>
        <location evidence="2">Membrane</location>
        <topology evidence="2">Multi-pass membrane protein</topology>
    </subcellularLocation>
</comment>
<dbReference type="Proteomes" id="UP000607397">
    <property type="component" value="Unassembled WGS sequence"/>
</dbReference>
<evidence type="ECO:0000256" key="11">
    <source>
        <dbReference type="RuleBase" id="RU003938"/>
    </source>
</evidence>
<keyword evidence="9 12" id="KW-1133">Transmembrane helix</keyword>
<dbReference type="GO" id="GO:0004605">
    <property type="term" value="F:phosphatidate cytidylyltransferase activity"/>
    <property type="evidence" value="ECO:0007669"/>
    <property type="project" value="UniProtKB-EC"/>
</dbReference>
<comment type="pathway">
    <text evidence="4">Lipid metabolism.</text>
</comment>
<evidence type="ECO:0000256" key="7">
    <source>
        <dbReference type="ARBA" id="ARBA00022679"/>
    </source>
</evidence>
<evidence type="ECO:0000256" key="5">
    <source>
        <dbReference type="ARBA" id="ARBA00010185"/>
    </source>
</evidence>
<dbReference type="PANTHER" id="PTHR43535:SF1">
    <property type="entry name" value="PHOSPHATIDATE CYTIDYLYLTRANSFERASE"/>
    <property type="match status" value="1"/>
</dbReference>
<dbReference type="UniPathway" id="UPA00557">
    <property type="reaction ID" value="UER00614"/>
</dbReference>
<gene>
    <name evidence="13" type="ORF">GS597_00065</name>
</gene>
<comment type="similarity">
    <text evidence="5 11">Belongs to the CDS family.</text>
</comment>
<comment type="catalytic activity">
    <reaction evidence="1 11">
        <text>a 1,2-diacyl-sn-glycero-3-phosphate + CTP + H(+) = a CDP-1,2-diacyl-sn-glycerol + diphosphate</text>
        <dbReference type="Rhea" id="RHEA:16229"/>
        <dbReference type="ChEBI" id="CHEBI:15378"/>
        <dbReference type="ChEBI" id="CHEBI:33019"/>
        <dbReference type="ChEBI" id="CHEBI:37563"/>
        <dbReference type="ChEBI" id="CHEBI:58332"/>
        <dbReference type="ChEBI" id="CHEBI:58608"/>
        <dbReference type="EC" id="2.7.7.41"/>
    </reaction>
</comment>
<dbReference type="InterPro" id="IPR000374">
    <property type="entry name" value="PC_trans"/>
</dbReference>
<keyword evidence="7 11" id="KW-0808">Transferase</keyword>
<feature type="transmembrane region" description="Helical" evidence="12">
    <location>
        <begin position="12"/>
        <end position="33"/>
    </location>
</feature>
<dbReference type="RefSeq" id="WP_161823428.1">
    <property type="nucleotide sequence ID" value="NZ_WVIC01000001.1"/>
</dbReference>
<feature type="transmembrane region" description="Helical" evidence="12">
    <location>
        <begin position="248"/>
        <end position="268"/>
    </location>
</feature>
<feature type="transmembrane region" description="Helical" evidence="12">
    <location>
        <begin position="182"/>
        <end position="202"/>
    </location>
</feature>
<protein>
    <recommendedName>
        <fullName evidence="6 11">Phosphatidate cytidylyltransferase</fullName>
        <ecNumber evidence="6 11">2.7.7.41</ecNumber>
    </recommendedName>
</protein>
<evidence type="ECO:0000256" key="2">
    <source>
        <dbReference type="ARBA" id="ARBA00004141"/>
    </source>
</evidence>
<evidence type="ECO:0000313" key="14">
    <source>
        <dbReference type="Proteomes" id="UP000607397"/>
    </source>
</evidence>
<keyword evidence="14" id="KW-1185">Reference proteome</keyword>
<dbReference type="Pfam" id="PF01148">
    <property type="entry name" value="CTP_transf_1"/>
    <property type="match status" value="1"/>
</dbReference>
<evidence type="ECO:0000256" key="3">
    <source>
        <dbReference type="ARBA" id="ARBA00005119"/>
    </source>
</evidence>
<feature type="transmembrane region" description="Helical" evidence="12">
    <location>
        <begin position="150"/>
        <end position="170"/>
    </location>
</feature>
<keyword evidence="11 13" id="KW-0548">Nucleotidyltransferase</keyword>
<evidence type="ECO:0000256" key="12">
    <source>
        <dbReference type="SAM" id="Phobius"/>
    </source>
</evidence>
<organism evidence="13 14">
    <name type="scientific">Petrachloros mirabilis ULC683</name>
    <dbReference type="NCBI Taxonomy" id="2781853"/>
    <lineage>
        <taxon>Bacteria</taxon>
        <taxon>Bacillati</taxon>
        <taxon>Cyanobacteriota</taxon>
        <taxon>Cyanophyceae</taxon>
        <taxon>Synechococcales</taxon>
        <taxon>Petrachlorosaceae</taxon>
        <taxon>Petrachloros</taxon>
        <taxon>Petrachloros mirabilis</taxon>
    </lineage>
</organism>
<accession>A0A8K2A674</accession>
<dbReference type="EC" id="2.7.7.41" evidence="6 11"/>
<reference evidence="13" key="1">
    <citation type="submission" date="2019-12" db="EMBL/GenBank/DDBJ databases">
        <title>High-Quality draft genome sequences of three cyanobacteria isolated from the limestone walls of the Old Cathedral of Coimbra.</title>
        <authorList>
            <person name="Tiago I."/>
            <person name="Soares F."/>
            <person name="Portugal A."/>
        </authorList>
    </citation>
    <scope>NUCLEOTIDE SEQUENCE [LARGE SCALE GENOMIC DNA]</scope>
    <source>
        <strain evidence="13">C</strain>
    </source>
</reference>
<evidence type="ECO:0000256" key="4">
    <source>
        <dbReference type="ARBA" id="ARBA00005189"/>
    </source>
</evidence>